<organism evidence="9 10">
    <name type="scientific">Marine Group III euryarchaeote CG-Epi2</name>
    <dbReference type="NCBI Taxonomy" id="1888996"/>
    <lineage>
        <taxon>Archaea</taxon>
        <taxon>Methanobacteriati</taxon>
        <taxon>Thermoplasmatota</taxon>
        <taxon>Thermoplasmata</taxon>
        <taxon>Candidatus Thermoprofundales</taxon>
    </lineage>
</organism>
<dbReference type="InterPro" id="IPR013497">
    <property type="entry name" value="Topo_IA_cen"/>
</dbReference>
<dbReference type="Gene3D" id="3.40.50.140">
    <property type="match status" value="1"/>
</dbReference>
<dbReference type="SUPFAM" id="SSF56712">
    <property type="entry name" value="Prokaryotic type I DNA topoisomerase"/>
    <property type="match status" value="1"/>
</dbReference>
<evidence type="ECO:0000256" key="4">
    <source>
        <dbReference type="ARBA" id="ARBA00023029"/>
    </source>
</evidence>
<dbReference type="PROSITE" id="PS52039">
    <property type="entry name" value="TOPO_IA_2"/>
    <property type="match status" value="1"/>
</dbReference>
<gene>
    <name evidence="9" type="ORF">BET99_01915</name>
</gene>
<dbReference type="InterPro" id="IPR023406">
    <property type="entry name" value="Topo_IA_AS"/>
</dbReference>
<dbReference type="Gene3D" id="2.70.20.10">
    <property type="entry name" value="Topoisomerase I, domain 3"/>
    <property type="match status" value="1"/>
</dbReference>
<evidence type="ECO:0000259" key="8">
    <source>
        <dbReference type="PROSITE" id="PS52039"/>
    </source>
</evidence>
<dbReference type="PROSITE" id="PS50880">
    <property type="entry name" value="TOPRIM"/>
    <property type="match status" value="1"/>
</dbReference>
<dbReference type="Gene3D" id="1.10.460.10">
    <property type="entry name" value="Topoisomerase I, domain 2"/>
    <property type="match status" value="1"/>
</dbReference>
<dbReference type="PANTHER" id="PTHR42785:SF1">
    <property type="entry name" value="DNA TOPOISOMERASE"/>
    <property type="match status" value="1"/>
</dbReference>
<feature type="domain" description="Topo IA-type catalytic" evidence="8">
    <location>
        <begin position="135"/>
        <end position="570"/>
    </location>
</feature>
<evidence type="ECO:0000259" key="7">
    <source>
        <dbReference type="PROSITE" id="PS50880"/>
    </source>
</evidence>
<dbReference type="InterPro" id="IPR000380">
    <property type="entry name" value="Topo_IA"/>
</dbReference>
<keyword evidence="4" id="KW-0799">Topoisomerase</keyword>
<reference evidence="9 10" key="1">
    <citation type="submission" date="2016-08" db="EMBL/GenBank/DDBJ databases">
        <title>New Insights into Marine Group III Euryarchaeota, from dark to light.</title>
        <authorList>
            <person name="Haro-Moreno J.M."/>
            <person name="Rodriguez-Valera F."/>
            <person name="Lopez-Garcia P."/>
            <person name="Moreira D."/>
            <person name="Martin-Cuadrado A.B."/>
        </authorList>
    </citation>
    <scope>NUCLEOTIDE SEQUENCE [LARGE SCALE GENOMIC DNA]</scope>
    <source>
        <strain evidence="9">CG-Epi2</strain>
    </source>
</reference>
<sequence>MDLVVVESGAKAKTIQKYLGKNILVRASNGHVQDLPNKGKDGSKAVWKHTESALPDPPWSWTERAEKNVKKILSDARNKKVKRVLIATDPDREGEFIAWRLSELFSEFKEIKRITFNEITKTAIRDALDEAGSVDMNLVDAAKVRRFMDRLIGYRASRFARSWSLSSMGRVQTPALAFIVNKEKDIQKFVATPYWAVQALASGIDFRVRFHDRDDPLVWKDEKGKIDTHRTNSTDSAKKVFDSLNFEKQIIISKLTLNTYKRRPKAPFTTDTLLQAAGSKYSWRPSNTMRVAQGLYEAGHITYMRTDSTRTSASSREKAHEKIISKWGKELLGKGVGGGKPKSGIQDAHEAIRPTDPLVELPGGLDESQVRLYRLIWSRFIASQMIDSQWTSMKLIANLETFERPLDGDTKWRVTPGWESAFEAIQKTPSISPPKPEILEGNAIKLDAGDENPRLIEDKTKPPARYTQHGLVALMKSEGIGRPSTYAATIKKLLDRKYCSDNKGRLKPTDQGIMLCDEVIPFYNSEEEKISLFSPSFTSTMESELDQIETGKQNGAMVWDGFVTSFKELHGKAVEKKKETPTKRQLDYYLRLASLVSDSELEKILDNEDPIKMNGERIGEVIDTLKNATEDIPLPASAKQLSYAQSLAESLELDEKSACKLVGASKFEELSGGKAGTASQLIGALRDKTDSVPKPPSPKQINFIKNLVKKADLEEAGACNLVNVANYSELSGGRQGTASKLIETLRKKAPKKASKKS</sequence>
<evidence type="ECO:0000313" key="10">
    <source>
        <dbReference type="Proteomes" id="UP000183615"/>
    </source>
</evidence>
<evidence type="ECO:0000256" key="5">
    <source>
        <dbReference type="ARBA" id="ARBA00023125"/>
    </source>
</evidence>
<accession>A0A1J5UBE5</accession>
<dbReference type="InterPro" id="IPR003602">
    <property type="entry name" value="Topo_IA_DNA-bd_dom"/>
</dbReference>
<feature type="domain" description="Toprim" evidence="7">
    <location>
        <begin position="1"/>
        <end position="120"/>
    </location>
</feature>
<evidence type="ECO:0000256" key="3">
    <source>
        <dbReference type="ARBA" id="ARBA00012891"/>
    </source>
</evidence>
<dbReference type="InterPro" id="IPR013826">
    <property type="entry name" value="Topo_IA_cen_sub3"/>
</dbReference>
<proteinExistence type="inferred from homology"/>
<dbReference type="InterPro" id="IPR013824">
    <property type="entry name" value="Topo_IA_cen_sub1"/>
</dbReference>
<dbReference type="PROSITE" id="PS00396">
    <property type="entry name" value="TOPO_IA_1"/>
    <property type="match status" value="1"/>
</dbReference>
<comment type="caution">
    <text evidence="9">The sequence shown here is derived from an EMBL/GenBank/DDBJ whole genome shotgun (WGS) entry which is preliminary data.</text>
</comment>
<dbReference type="PRINTS" id="PR00417">
    <property type="entry name" value="PRTPISMRASEI"/>
</dbReference>
<dbReference type="InterPro" id="IPR003601">
    <property type="entry name" value="Topo_IA_2"/>
</dbReference>
<evidence type="ECO:0000313" key="9">
    <source>
        <dbReference type="EMBL" id="OIR21606.1"/>
    </source>
</evidence>
<dbReference type="AlphaFoldDB" id="A0A1J5UBE5"/>
<dbReference type="PANTHER" id="PTHR42785">
    <property type="entry name" value="DNA TOPOISOMERASE, TYPE IA, CORE"/>
    <property type="match status" value="1"/>
</dbReference>
<comment type="catalytic activity">
    <reaction evidence="1">
        <text>ATP-independent breakage of single-stranded DNA, followed by passage and rejoining.</text>
        <dbReference type="EC" id="5.6.2.1"/>
    </reaction>
</comment>
<dbReference type="GO" id="GO:0003917">
    <property type="term" value="F:DNA topoisomerase type I (single strand cut, ATP-independent) activity"/>
    <property type="evidence" value="ECO:0007669"/>
    <property type="project" value="UniProtKB-EC"/>
</dbReference>
<dbReference type="GO" id="GO:0003677">
    <property type="term" value="F:DNA binding"/>
    <property type="evidence" value="ECO:0007669"/>
    <property type="project" value="UniProtKB-KW"/>
</dbReference>
<dbReference type="InterPro" id="IPR006171">
    <property type="entry name" value="TOPRIM_dom"/>
</dbReference>
<comment type="similarity">
    <text evidence="2">Belongs to the type IA topoisomerase family.</text>
</comment>
<dbReference type="GO" id="GO:0006265">
    <property type="term" value="P:DNA topological change"/>
    <property type="evidence" value="ECO:0007669"/>
    <property type="project" value="InterPro"/>
</dbReference>
<dbReference type="Gene3D" id="1.10.290.10">
    <property type="entry name" value="Topoisomerase I, domain 4"/>
    <property type="match status" value="1"/>
</dbReference>
<dbReference type="Proteomes" id="UP000183615">
    <property type="component" value="Unassembled WGS sequence"/>
</dbReference>
<dbReference type="InterPro" id="IPR023405">
    <property type="entry name" value="Topo_IA_core_domain"/>
</dbReference>
<dbReference type="SMART" id="SM00436">
    <property type="entry name" value="TOP1Bc"/>
    <property type="match status" value="1"/>
</dbReference>
<dbReference type="EMBL" id="MIYZ01000039">
    <property type="protein sequence ID" value="OIR21606.1"/>
    <property type="molecule type" value="Genomic_DNA"/>
</dbReference>
<dbReference type="EC" id="5.6.2.1" evidence="3"/>
<dbReference type="SMART" id="SM00437">
    <property type="entry name" value="TOP1Ac"/>
    <property type="match status" value="1"/>
</dbReference>
<dbReference type="CDD" id="cd00186">
    <property type="entry name" value="TOP1Ac"/>
    <property type="match status" value="1"/>
</dbReference>
<evidence type="ECO:0000256" key="6">
    <source>
        <dbReference type="ARBA" id="ARBA00023235"/>
    </source>
</evidence>
<protein>
    <recommendedName>
        <fullName evidence="3">DNA topoisomerase</fullName>
        <ecNumber evidence="3">5.6.2.1</ecNumber>
    </recommendedName>
</protein>
<dbReference type="SMART" id="SM00493">
    <property type="entry name" value="TOPRIM"/>
    <property type="match status" value="1"/>
</dbReference>
<name>A0A1J5UBE5_9ARCH</name>
<dbReference type="InterPro" id="IPR013825">
    <property type="entry name" value="Topo_IA_cen_sub2"/>
</dbReference>
<evidence type="ECO:0000256" key="1">
    <source>
        <dbReference type="ARBA" id="ARBA00000213"/>
    </source>
</evidence>
<keyword evidence="6" id="KW-0413">Isomerase</keyword>
<evidence type="ECO:0000256" key="2">
    <source>
        <dbReference type="ARBA" id="ARBA00009446"/>
    </source>
</evidence>
<keyword evidence="5" id="KW-0238">DNA-binding</keyword>
<dbReference type="Pfam" id="PF01751">
    <property type="entry name" value="Toprim"/>
    <property type="match status" value="1"/>
</dbReference>
<dbReference type="Pfam" id="PF01131">
    <property type="entry name" value="Topoisom_bac"/>
    <property type="match status" value="1"/>
</dbReference>